<reference evidence="1" key="1">
    <citation type="journal article" date="2007" name="J. Bacteriol.">
        <title>Comparative genome analysis of four magnetotactic bacteria reveals a complex set of group-specific genes implicated in magnetosome biomineralization and function.</title>
        <authorList>
            <person name="Richter M."/>
            <person name="Kube M."/>
            <person name="Bazylinski D.A."/>
            <person name="Lombardot T."/>
            <person name="Gloeckner F.O."/>
            <person name="Reinhardt R."/>
            <person name="Schueler D."/>
        </authorList>
    </citation>
    <scope>NUCLEOTIDE SEQUENCE</scope>
    <source>
        <strain evidence="1">MSR-1</strain>
    </source>
</reference>
<gene>
    <name evidence="1" type="ORF">MGR_4296</name>
</gene>
<dbReference type="InterPro" id="IPR016193">
    <property type="entry name" value="Cytidine_deaminase-like"/>
</dbReference>
<dbReference type="SUPFAM" id="SSF53927">
    <property type="entry name" value="Cytidine deaminase-like"/>
    <property type="match status" value="1"/>
</dbReference>
<name>A4U5S1_9PROT</name>
<dbReference type="GO" id="GO:0003824">
    <property type="term" value="F:catalytic activity"/>
    <property type="evidence" value="ECO:0007669"/>
    <property type="project" value="InterPro"/>
</dbReference>
<evidence type="ECO:0008006" key="2">
    <source>
        <dbReference type="Google" id="ProtNLM"/>
    </source>
</evidence>
<organism evidence="1">
    <name type="scientific">Magnetospirillum gryphiswaldense</name>
    <dbReference type="NCBI Taxonomy" id="55518"/>
    <lineage>
        <taxon>Bacteria</taxon>
        <taxon>Pseudomonadati</taxon>
        <taxon>Pseudomonadota</taxon>
        <taxon>Alphaproteobacteria</taxon>
        <taxon>Rhodospirillales</taxon>
        <taxon>Rhodospirillaceae</taxon>
        <taxon>Magnetospirillum</taxon>
    </lineage>
</organism>
<dbReference type="AlphaFoldDB" id="A4U5S1"/>
<proteinExistence type="predicted"/>
<evidence type="ECO:0000313" key="1">
    <source>
        <dbReference type="EMBL" id="CAM78228.1"/>
    </source>
</evidence>
<accession>A4U5S1</accession>
<dbReference type="EMBL" id="CU459003">
    <property type="protein sequence ID" value="CAM78228.1"/>
    <property type="molecule type" value="Genomic_DNA"/>
</dbReference>
<dbReference type="Gene3D" id="3.40.140.10">
    <property type="entry name" value="Cytidine Deaminase, domain 2"/>
    <property type="match status" value="1"/>
</dbReference>
<sequence length="86" mass="9821">MGGTSLCGSTLYTTASTCTLCAKKAYQLEVERIVFIEQYPDHAHQQTILSGSRQVRYEQFEGVSGNSFFRLYAPIMSEKDLVEYYY</sequence>
<protein>
    <recommendedName>
        <fullName evidence="2">CMP/dCMP-type deaminase domain-containing protein</fullName>
    </recommendedName>
</protein>